<dbReference type="Gene3D" id="3.40.50.2300">
    <property type="match status" value="2"/>
</dbReference>
<gene>
    <name evidence="7" type="ORF">GA0070621_2510</name>
</gene>
<dbReference type="CDD" id="cd01392">
    <property type="entry name" value="HTH_LacI"/>
    <property type="match status" value="1"/>
</dbReference>
<dbReference type="PROSITE" id="PS50943">
    <property type="entry name" value="HTH_CROC1"/>
    <property type="match status" value="1"/>
</dbReference>
<dbReference type="SUPFAM" id="SSF53822">
    <property type="entry name" value="Periplasmic binding protein-like I"/>
    <property type="match status" value="1"/>
</dbReference>
<dbReference type="OrthoDB" id="3208777at2"/>
<dbReference type="Pfam" id="PF13377">
    <property type="entry name" value="Peripla_BP_3"/>
    <property type="match status" value="1"/>
</dbReference>
<dbReference type="PATRIC" id="fig|299146.4.peg.2599"/>
<evidence type="ECO:0000256" key="2">
    <source>
        <dbReference type="ARBA" id="ARBA00023125"/>
    </source>
</evidence>
<dbReference type="PROSITE" id="PS50932">
    <property type="entry name" value="HTH_LACI_2"/>
    <property type="match status" value="1"/>
</dbReference>
<evidence type="ECO:0000313" key="7">
    <source>
        <dbReference type="EMBL" id="SBT46063.1"/>
    </source>
</evidence>
<proteinExistence type="predicted"/>
<dbReference type="Proteomes" id="UP000198765">
    <property type="component" value="Chromosome I"/>
</dbReference>
<reference evidence="7 8" key="1">
    <citation type="submission" date="2016-06" db="EMBL/GenBank/DDBJ databases">
        <authorList>
            <person name="Kjaerup R.B."/>
            <person name="Dalgaard T.S."/>
            <person name="Juul-Madsen H.R."/>
        </authorList>
    </citation>
    <scope>NUCLEOTIDE SEQUENCE [LARGE SCALE GENOMIC DNA]</scope>
    <source>
        <strain evidence="7 8">DSM 45248</strain>
    </source>
</reference>
<dbReference type="RefSeq" id="WP_091194797.1">
    <property type="nucleotide sequence ID" value="NZ_LT594324.1"/>
</dbReference>
<keyword evidence="2" id="KW-0238">DNA-binding</keyword>
<dbReference type="PROSITE" id="PS00356">
    <property type="entry name" value="HTH_LACI_1"/>
    <property type="match status" value="1"/>
</dbReference>
<protein>
    <submittedName>
        <fullName evidence="7">Transcriptional regulator, LacI family</fullName>
    </submittedName>
</protein>
<dbReference type="PRINTS" id="PR00036">
    <property type="entry name" value="HTHLACI"/>
</dbReference>
<dbReference type="Gene3D" id="1.10.260.40">
    <property type="entry name" value="lambda repressor-like DNA-binding domains"/>
    <property type="match status" value="1"/>
</dbReference>
<dbReference type="InterPro" id="IPR046335">
    <property type="entry name" value="LacI/GalR-like_sensor"/>
</dbReference>
<keyword evidence="3" id="KW-0804">Transcription</keyword>
<keyword evidence="8" id="KW-1185">Reference proteome</keyword>
<evidence type="ECO:0000256" key="4">
    <source>
        <dbReference type="SAM" id="MobiDB-lite"/>
    </source>
</evidence>
<dbReference type="PANTHER" id="PTHR30146">
    <property type="entry name" value="LACI-RELATED TRANSCRIPTIONAL REPRESSOR"/>
    <property type="match status" value="1"/>
</dbReference>
<dbReference type="PANTHER" id="PTHR30146:SF109">
    <property type="entry name" value="HTH-TYPE TRANSCRIPTIONAL REGULATOR GALS"/>
    <property type="match status" value="1"/>
</dbReference>
<evidence type="ECO:0000259" key="5">
    <source>
        <dbReference type="PROSITE" id="PS50932"/>
    </source>
</evidence>
<accession>A0A1A8ZPM6</accession>
<dbReference type="InterPro" id="IPR028082">
    <property type="entry name" value="Peripla_BP_I"/>
</dbReference>
<dbReference type="Pfam" id="PF00356">
    <property type="entry name" value="LacI"/>
    <property type="match status" value="1"/>
</dbReference>
<name>A0A1A8ZPM6_9ACTN</name>
<dbReference type="SUPFAM" id="SSF47413">
    <property type="entry name" value="lambda repressor-like DNA-binding domains"/>
    <property type="match status" value="1"/>
</dbReference>
<evidence type="ECO:0000256" key="1">
    <source>
        <dbReference type="ARBA" id="ARBA00023015"/>
    </source>
</evidence>
<dbReference type="GO" id="GO:0003700">
    <property type="term" value="F:DNA-binding transcription factor activity"/>
    <property type="evidence" value="ECO:0007669"/>
    <property type="project" value="TreeGrafter"/>
</dbReference>
<dbReference type="InterPro" id="IPR001387">
    <property type="entry name" value="Cro/C1-type_HTH"/>
</dbReference>
<dbReference type="GO" id="GO:0000976">
    <property type="term" value="F:transcription cis-regulatory region binding"/>
    <property type="evidence" value="ECO:0007669"/>
    <property type="project" value="TreeGrafter"/>
</dbReference>
<dbReference type="EMBL" id="LT594324">
    <property type="protein sequence ID" value="SBT46063.1"/>
    <property type="molecule type" value="Genomic_DNA"/>
</dbReference>
<evidence type="ECO:0000256" key="3">
    <source>
        <dbReference type="ARBA" id="ARBA00023163"/>
    </source>
</evidence>
<dbReference type="AlphaFoldDB" id="A0A1A8ZPM6"/>
<feature type="domain" description="HTH cro/C1-type" evidence="6">
    <location>
        <begin position="36"/>
        <end position="65"/>
    </location>
</feature>
<evidence type="ECO:0000313" key="8">
    <source>
        <dbReference type="Proteomes" id="UP000198765"/>
    </source>
</evidence>
<evidence type="ECO:0000259" key="6">
    <source>
        <dbReference type="PROSITE" id="PS50943"/>
    </source>
</evidence>
<keyword evidence="1" id="KW-0805">Transcription regulation</keyword>
<sequence length="372" mass="39216">MANPSRPGSRATGYTPRTAGPHTAGRTAADRPRLPTLEDVARLAGVSRATVSRVINGVRNVDPDLHAVVWSAVDATGYVPNRAARSLVTRRAGTIALVVSDSHDHDADPFFSRFLADPFFGRAVGGAMSVLGATTIQLALHLLGSEQARARLVGDLRHGQADGVLLLSLHPDDTLPARLVEAAIPVVLVGRPARPTPISYVDVANELGAALAVDHLLSRGCRQVALVGGLADTPASQDRSAGFRQAMARRGRAWSPYEAGDFTRDSGEAAMRRLLDRHPDVDGVFVANDLMAQGALNALRSAGRRVPEDVAVVGFDDSSAAQAAQPPLTTVRQPLEDMAAEATRMLLARVDDPGLANSSVIFDPLLVVRASA</sequence>
<organism evidence="7 8">
    <name type="scientific">Micromonospora narathiwatensis</name>
    <dbReference type="NCBI Taxonomy" id="299146"/>
    <lineage>
        <taxon>Bacteria</taxon>
        <taxon>Bacillati</taxon>
        <taxon>Actinomycetota</taxon>
        <taxon>Actinomycetes</taxon>
        <taxon>Micromonosporales</taxon>
        <taxon>Micromonosporaceae</taxon>
        <taxon>Micromonospora</taxon>
    </lineage>
</organism>
<dbReference type="InterPro" id="IPR000843">
    <property type="entry name" value="HTH_LacI"/>
</dbReference>
<dbReference type="CDD" id="cd06267">
    <property type="entry name" value="PBP1_LacI_sugar_binding-like"/>
    <property type="match status" value="1"/>
</dbReference>
<feature type="domain" description="HTH lacI-type" evidence="5">
    <location>
        <begin position="35"/>
        <end position="89"/>
    </location>
</feature>
<dbReference type="SMART" id="SM00354">
    <property type="entry name" value="HTH_LACI"/>
    <property type="match status" value="1"/>
</dbReference>
<dbReference type="InterPro" id="IPR010982">
    <property type="entry name" value="Lambda_DNA-bd_dom_sf"/>
</dbReference>
<feature type="region of interest" description="Disordered" evidence="4">
    <location>
        <begin position="1"/>
        <end position="32"/>
    </location>
</feature>